<evidence type="ECO:0000256" key="9">
    <source>
        <dbReference type="ARBA" id="ARBA00022723"/>
    </source>
</evidence>
<dbReference type="GO" id="GO:0006241">
    <property type="term" value="P:CTP biosynthetic process"/>
    <property type="evidence" value="ECO:0007669"/>
    <property type="project" value="UniProtKB-UniRule"/>
</dbReference>
<dbReference type="FunFam" id="3.30.70.141:FF:000001">
    <property type="entry name" value="Nucleoside diphosphate kinase"/>
    <property type="match status" value="1"/>
</dbReference>
<dbReference type="PRINTS" id="PR01243">
    <property type="entry name" value="NUCDPKINASE"/>
</dbReference>
<comment type="subcellular location">
    <subcellularLocation>
        <location evidence="2 15">Cytoplasm</location>
    </subcellularLocation>
</comment>
<feature type="binding site" evidence="15 16">
    <location>
        <position position="114"/>
    </location>
    <ligand>
        <name>ATP</name>
        <dbReference type="ChEBI" id="CHEBI:30616"/>
    </ligand>
</feature>
<keyword evidence="11 15" id="KW-0418">Kinase</keyword>
<comment type="function">
    <text evidence="15">Major role in the synthesis of nucleoside triphosphates other than ATP. The ATP gamma phosphate is transferred to the NDP beta phosphate via a ping-pong mechanism, using a phosphorylated active-site intermediate.</text>
</comment>
<feature type="binding site" evidence="15 16">
    <location>
        <position position="87"/>
    </location>
    <ligand>
        <name>ATP</name>
        <dbReference type="ChEBI" id="CHEBI:30616"/>
    </ligand>
</feature>
<dbReference type="HOGENOM" id="CLU_060216_8_1_6"/>
<dbReference type="KEGG" id="awd:AWOD_I_0600"/>
<dbReference type="PANTHER" id="PTHR11349">
    <property type="entry name" value="NUCLEOSIDE DIPHOSPHATE KINASE"/>
    <property type="match status" value="1"/>
</dbReference>
<evidence type="ECO:0000256" key="8">
    <source>
        <dbReference type="ARBA" id="ARBA00022679"/>
    </source>
</evidence>
<feature type="domain" description="Nucleoside diphosphate kinase-like" evidence="19">
    <location>
        <begin position="3"/>
        <end position="140"/>
    </location>
</feature>
<dbReference type="GO" id="GO:0006183">
    <property type="term" value="P:GTP biosynthetic process"/>
    <property type="evidence" value="ECO:0007669"/>
    <property type="project" value="UniProtKB-UniRule"/>
</dbReference>
<keyword evidence="6 15" id="KW-0963">Cytoplasm</keyword>
<dbReference type="Pfam" id="PF00334">
    <property type="entry name" value="NDK"/>
    <property type="match status" value="1"/>
</dbReference>
<evidence type="ECO:0000256" key="1">
    <source>
        <dbReference type="ARBA" id="ARBA00001946"/>
    </source>
</evidence>
<evidence type="ECO:0000256" key="10">
    <source>
        <dbReference type="ARBA" id="ARBA00022741"/>
    </source>
</evidence>
<dbReference type="InterPro" id="IPR036850">
    <property type="entry name" value="NDK-like_dom_sf"/>
</dbReference>
<evidence type="ECO:0000256" key="12">
    <source>
        <dbReference type="ARBA" id="ARBA00022840"/>
    </source>
</evidence>
<evidence type="ECO:0000259" key="19">
    <source>
        <dbReference type="SMART" id="SM00562"/>
    </source>
</evidence>
<evidence type="ECO:0000256" key="2">
    <source>
        <dbReference type="ARBA" id="ARBA00004496"/>
    </source>
</evidence>
<evidence type="ECO:0000256" key="15">
    <source>
        <dbReference type="HAMAP-Rule" id="MF_00451"/>
    </source>
</evidence>
<dbReference type="InterPro" id="IPR023005">
    <property type="entry name" value="Nucleoside_diP_kinase_AS"/>
</dbReference>
<dbReference type="AlphaFoldDB" id="A0A090KGI5"/>
<accession>A0A090KGI5</accession>
<dbReference type="InterPro" id="IPR034907">
    <property type="entry name" value="NDK-like_dom"/>
</dbReference>
<evidence type="ECO:0000313" key="21">
    <source>
        <dbReference type="Proteomes" id="UP000032427"/>
    </source>
</evidence>
<dbReference type="GO" id="GO:0005524">
    <property type="term" value="F:ATP binding"/>
    <property type="evidence" value="ECO:0007669"/>
    <property type="project" value="UniProtKB-UniRule"/>
</dbReference>
<evidence type="ECO:0000256" key="11">
    <source>
        <dbReference type="ARBA" id="ARBA00022777"/>
    </source>
</evidence>
<dbReference type="NCBIfam" id="NF001908">
    <property type="entry name" value="PRK00668.1"/>
    <property type="match status" value="1"/>
</dbReference>
<dbReference type="SUPFAM" id="SSF54919">
    <property type="entry name" value="Nucleoside diphosphate kinase, NDK"/>
    <property type="match status" value="1"/>
</dbReference>
<evidence type="ECO:0000256" key="16">
    <source>
        <dbReference type="PROSITE-ProRule" id="PRU00706"/>
    </source>
</evidence>
<dbReference type="Gene3D" id="3.30.70.141">
    <property type="entry name" value="Nucleoside diphosphate kinase-like domain"/>
    <property type="match status" value="1"/>
</dbReference>
<comment type="subunit">
    <text evidence="15">Homotetramer.</text>
</comment>
<evidence type="ECO:0000313" key="20">
    <source>
        <dbReference type="EMBL" id="CED70694.1"/>
    </source>
</evidence>
<dbReference type="OrthoDB" id="9801161at2"/>
<evidence type="ECO:0000256" key="3">
    <source>
        <dbReference type="ARBA" id="ARBA00008142"/>
    </source>
</evidence>
<evidence type="ECO:0000256" key="13">
    <source>
        <dbReference type="ARBA" id="ARBA00022842"/>
    </source>
</evidence>
<evidence type="ECO:0000256" key="14">
    <source>
        <dbReference type="ARBA" id="ARBA00023080"/>
    </source>
</evidence>
<dbReference type="HAMAP" id="MF_00451">
    <property type="entry name" value="NDP_kinase"/>
    <property type="match status" value="1"/>
</dbReference>
<keyword evidence="9 15" id="KW-0479">Metal-binding</keyword>
<dbReference type="EC" id="2.7.4.6" evidence="4 15"/>
<dbReference type="Proteomes" id="UP000032427">
    <property type="component" value="Chromosome 1"/>
</dbReference>
<comment type="catalytic activity">
    <reaction evidence="15">
        <text>a ribonucleoside 5'-diphosphate + ATP = a ribonucleoside 5'-triphosphate + ADP</text>
        <dbReference type="Rhea" id="RHEA:18113"/>
        <dbReference type="ChEBI" id="CHEBI:30616"/>
        <dbReference type="ChEBI" id="CHEBI:57930"/>
        <dbReference type="ChEBI" id="CHEBI:61557"/>
        <dbReference type="ChEBI" id="CHEBI:456216"/>
        <dbReference type="EC" id="2.7.4.6"/>
    </reaction>
</comment>
<dbReference type="PATRIC" id="fig|80852.17.peg.608"/>
<protein>
    <recommendedName>
        <fullName evidence="5 15">Nucleoside diphosphate kinase</fullName>
        <shortName evidence="15">NDK</shortName>
        <shortName evidence="15">NDP kinase</shortName>
        <ecNumber evidence="4 15">2.7.4.6</ecNumber>
    </recommendedName>
    <alternativeName>
        <fullName evidence="15">Nucleoside-2-P kinase</fullName>
    </alternativeName>
</protein>
<dbReference type="STRING" id="80852.AWOD_I_0600"/>
<evidence type="ECO:0000256" key="18">
    <source>
        <dbReference type="RuleBase" id="RU004013"/>
    </source>
</evidence>
<comment type="cofactor">
    <cofactor evidence="1 15">
        <name>Mg(2+)</name>
        <dbReference type="ChEBI" id="CHEBI:18420"/>
    </cofactor>
</comment>
<evidence type="ECO:0000256" key="7">
    <source>
        <dbReference type="ARBA" id="ARBA00022553"/>
    </source>
</evidence>
<name>A0A090KGI5_9GAMM</name>
<proteinExistence type="inferred from homology"/>
<keyword evidence="13 15" id="KW-0460">Magnesium</keyword>
<evidence type="ECO:0000256" key="17">
    <source>
        <dbReference type="RuleBase" id="RU004011"/>
    </source>
</evidence>
<evidence type="ECO:0000256" key="5">
    <source>
        <dbReference type="ARBA" id="ARBA00017632"/>
    </source>
</evidence>
<dbReference type="CDD" id="cd04413">
    <property type="entry name" value="NDPk_I"/>
    <property type="match status" value="1"/>
</dbReference>
<keyword evidence="14 15" id="KW-0546">Nucleotide metabolism</keyword>
<dbReference type="EMBL" id="LN554846">
    <property type="protein sequence ID" value="CED70694.1"/>
    <property type="molecule type" value="Genomic_DNA"/>
</dbReference>
<dbReference type="PROSITE" id="PS00469">
    <property type="entry name" value="NDPK"/>
    <property type="match status" value="1"/>
</dbReference>
<gene>
    <name evidence="15 20" type="primary">ndk</name>
    <name evidence="20" type="ORF">AWOD_I_0600</name>
</gene>
<organism evidence="20 21">
    <name type="scientific">Aliivibrio wodanis</name>
    <dbReference type="NCBI Taxonomy" id="80852"/>
    <lineage>
        <taxon>Bacteria</taxon>
        <taxon>Pseudomonadati</taxon>
        <taxon>Pseudomonadota</taxon>
        <taxon>Gammaproteobacteria</taxon>
        <taxon>Vibrionales</taxon>
        <taxon>Vibrionaceae</taxon>
        <taxon>Aliivibrio</taxon>
    </lineage>
</organism>
<sequence>MTIERTFSIVKPDAVKRNLIGAIYRRIEKTGMQVVAAKMLLLTKEQAQGFYAEHEGKEFFAALVEYMTSGPVMVQVLEGEDVIVRYRELMGKTNPEQAACGTIRSDYAISMRYNSVHGSDSPESAAREIAYFFAEDEICSRPAE</sequence>
<dbReference type="GO" id="GO:0046872">
    <property type="term" value="F:metal ion binding"/>
    <property type="evidence" value="ECO:0007669"/>
    <property type="project" value="UniProtKB-KW"/>
</dbReference>
<dbReference type="InterPro" id="IPR001564">
    <property type="entry name" value="Nucleoside_diP_kinase"/>
</dbReference>
<keyword evidence="12 15" id="KW-0067">ATP-binding</keyword>
<keyword evidence="10 15" id="KW-0547">Nucleotide-binding</keyword>
<keyword evidence="8 15" id="KW-0808">Transferase</keyword>
<feature type="binding site" evidence="15 16">
    <location>
        <position position="93"/>
    </location>
    <ligand>
        <name>ATP</name>
        <dbReference type="ChEBI" id="CHEBI:30616"/>
    </ligand>
</feature>
<keyword evidence="7 15" id="KW-0597">Phosphoprotein</keyword>
<dbReference type="GO" id="GO:0005737">
    <property type="term" value="C:cytoplasm"/>
    <property type="evidence" value="ECO:0007669"/>
    <property type="project" value="UniProtKB-SubCell"/>
</dbReference>
<feature type="active site" description="Pros-phosphohistidine intermediate" evidence="15 16">
    <location>
        <position position="117"/>
    </location>
</feature>
<reference evidence="21" key="1">
    <citation type="submission" date="2014-09" db="EMBL/GenBank/DDBJ databases">
        <authorList>
            <person name="Hjerde E."/>
        </authorList>
    </citation>
    <scope>NUCLEOTIDE SEQUENCE [LARGE SCALE GENOMIC DNA]</scope>
    <source>
        <strain evidence="21">06/09/139</strain>
    </source>
</reference>
<dbReference type="GO" id="GO:0006228">
    <property type="term" value="P:UTP biosynthetic process"/>
    <property type="evidence" value="ECO:0007669"/>
    <property type="project" value="UniProtKB-UniRule"/>
</dbReference>
<feature type="binding site" evidence="15 16">
    <location>
        <position position="59"/>
    </location>
    <ligand>
        <name>ATP</name>
        <dbReference type="ChEBI" id="CHEBI:30616"/>
    </ligand>
</feature>
<dbReference type="GO" id="GO:0004550">
    <property type="term" value="F:nucleoside diphosphate kinase activity"/>
    <property type="evidence" value="ECO:0007669"/>
    <property type="project" value="UniProtKB-UniRule"/>
</dbReference>
<feature type="binding site" evidence="15 16">
    <location>
        <position position="11"/>
    </location>
    <ligand>
        <name>ATP</name>
        <dbReference type="ChEBI" id="CHEBI:30616"/>
    </ligand>
</feature>
<dbReference type="SMART" id="SM00562">
    <property type="entry name" value="NDK"/>
    <property type="match status" value="1"/>
</dbReference>
<evidence type="ECO:0000256" key="6">
    <source>
        <dbReference type="ARBA" id="ARBA00022490"/>
    </source>
</evidence>
<comment type="catalytic activity">
    <reaction evidence="15 18">
        <text>a 2'-deoxyribonucleoside 5'-diphosphate + ATP = a 2'-deoxyribonucleoside 5'-triphosphate + ADP</text>
        <dbReference type="Rhea" id="RHEA:44640"/>
        <dbReference type="ChEBI" id="CHEBI:30616"/>
        <dbReference type="ChEBI" id="CHEBI:61560"/>
        <dbReference type="ChEBI" id="CHEBI:73316"/>
        <dbReference type="ChEBI" id="CHEBI:456216"/>
        <dbReference type="EC" id="2.7.4.6"/>
    </reaction>
</comment>
<comment type="similarity">
    <text evidence="3 15 16 17">Belongs to the NDK family.</text>
</comment>
<keyword evidence="21" id="KW-1185">Reference proteome</keyword>
<feature type="binding site" evidence="15 16">
    <location>
        <position position="104"/>
    </location>
    <ligand>
        <name>ATP</name>
        <dbReference type="ChEBI" id="CHEBI:30616"/>
    </ligand>
</feature>
<dbReference type="PROSITE" id="PS51374">
    <property type="entry name" value="NDPK_LIKE"/>
    <property type="match status" value="1"/>
</dbReference>
<evidence type="ECO:0000256" key="4">
    <source>
        <dbReference type="ARBA" id="ARBA00012966"/>
    </source>
</evidence>
<dbReference type="GeneID" id="28540161"/>